<keyword evidence="3" id="KW-1185">Reference proteome</keyword>
<dbReference type="STRING" id="703135.A0A2A9NEF6"/>
<dbReference type="InterPro" id="IPR016024">
    <property type="entry name" value="ARM-type_fold"/>
</dbReference>
<dbReference type="InterPro" id="IPR011989">
    <property type="entry name" value="ARM-like"/>
</dbReference>
<feature type="region of interest" description="Disordered" evidence="1">
    <location>
        <begin position="503"/>
        <end position="536"/>
    </location>
</feature>
<dbReference type="EMBL" id="KZ302235">
    <property type="protein sequence ID" value="PFH46102.1"/>
    <property type="molecule type" value="Genomic_DNA"/>
</dbReference>
<accession>A0A2A9NEF6</accession>
<dbReference type="Proteomes" id="UP000242287">
    <property type="component" value="Unassembled WGS sequence"/>
</dbReference>
<organism evidence="2 3">
    <name type="scientific">Amanita thiersii Skay4041</name>
    <dbReference type="NCBI Taxonomy" id="703135"/>
    <lineage>
        <taxon>Eukaryota</taxon>
        <taxon>Fungi</taxon>
        <taxon>Dikarya</taxon>
        <taxon>Basidiomycota</taxon>
        <taxon>Agaricomycotina</taxon>
        <taxon>Agaricomycetes</taxon>
        <taxon>Agaricomycetidae</taxon>
        <taxon>Agaricales</taxon>
        <taxon>Pluteineae</taxon>
        <taxon>Amanitaceae</taxon>
        <taxon>Amanita</taxon>
    </lineage>
</organism>
<dbReference type="SUPFAM" id="SSF48371">
    <property type="entry name" value="ARM repeat"/>
    <property type="match status" value="1"/>
</dbReference>
<evidence type="ECO:0000313" key="3">
    <source>
        <dbReference type="Proteomes" id="UP000242287"/>
    </source>
</evidence>
<dbReference type="OrthoDB" id="3266227at2759"/>
<reference evidence="2 3" key="1">
    <citation type="submission" date="2014-02" db="EMBL/GenBank/DDBJ databases">
        <title>Transposable element dynamics among asymbiotic and ectomycorrhizal Amanita fungi.</title>
        <authorList>
            <consortium name="DOE Joint Genome Institute"/>
            <person name="Hess J."/>
            <person name="Skrede I."/>
            <person name="Wolfe B."/>
            <person name="LaButti K."/>
            <person name="Ohm R.A."/>
            <person name="Grigoriev I.V."/>
            <person name="Pringle A."/>
        </authorList>
    </citation>
    <scope>NUCLEOTIDE SEQUENCE [LARGE SCALE GENOMIC DNA]</scope>
    <source>
        <strain evidence="2 3">SKay4041</strain>
    </source>
</reference>
<dbReference type="AlphaFoldDB" id="A0A2A9NEF6"/>
<evidence type="ECO:0008006" key="4">
    <source>
        <dbReference type="Google" id="ProtNLM"/>
    </source>
</evidence>
<dbReference type="InterPro" id="IPR035992">
    <property type="entry name" value="Ricin_B-like_lectins"/>
</dbReference>
<dbReference type="SUPFAM" id="SSF50370">
    <property type="entry name" value="Ricin B-like lectins"/>
    <property type="match status" value="1"/>
</dbReference>
<sequence>MPPLKSGHYYIYNVKHNNVVYLPNRNSFEPVRGKLQFRRAVEDTGELWKVSAFGSGKYSIQNVKHTSYASTRSGYNLDPNTVAVEGKVPQPGSNSAQYFRIEETKIKGRYTICTTDSQLYWFLDEGEHDTPIGLSRTAIDSSCWWTFKSPPPLEVHCTITFNKRRASFPSGGIGSKVTLEDDGAEDDTWTITLISGSKYFIQDFDAETYLAPNDENTHLVLSENRYSWTIKPHPTQQKSYRISTGDPDQELVWVNQKSGRSSYIGLTEASSDNGACQIQISDEGGGSIQKFDYQATNVTAENFAGHLNSIHPGVQKRAIENIQTVITDEDMMTEELLEALVLLKCHSGQKAKAHAAKSVANILFDLLKSKTPSTTRKLITQLLEDVVKDSDYMDNLSFKISPGTMTSLMGDLRSEDEDVVISACRVLQGLQMTTSAKINMQSIAPLLHSEKDDVVAAALELLLSTIEIQKKKPDEQTSQRVLELVNSPNSDISSVAANVAEEEEKHEKRIASSTSNVKQPSLPPPSSSQPPKGQSTAVADTWVQAHKKIDTGKLYYIRNRATGRYWSYVGGGMDGYVVSDRNLYYRAAFCQWILSVNPSDDGMTIATAHAFRPKAQTFMTAAMSDCSFYFMPVPDEDGWYFIASSIKTTPPTVVTAREVMDESGPSATSPLSSSNQYQMWQLVDSASM</sequence>
<gene>
    <name evidence="2" type="ORF">AMATHDRAFT_70632</name>
</gene>
<proteinExistence type="predicted"/>
<protein>
    <recommendedName>
        <fullName evidence="4">Ricin B lectin domain-containing protein</fullName>
    </recommendedName>
</protein>
<evidence type="ECO:0000313" key="2">
    <source>
        <dbReference type="EMBL" id="PFH46102.1"/>
    </source>
</evidence>
<name>A0A2A9NEF6_9AGAR</name>
<dbReference type="Gene3D" id="2.80.10.50">
    <property type="match status" value="1"/>
</dbReference>
<evidence type="ECO:0000256" key="1">
    <source>
        <dbReference type="SAM" id="MobiDB-lite"/>
    </source>
</evidence>
<dbReference type="Gene3D" id="1.25.10.10">
    <property type="entry name" value="Leucine-rich Repeat Variant"/>
    <property type="match status" value="1"/>
</dbReference>